<evidence type="ECO:0000256" key="3">
    <source>
        <dbReference type="ARBA" id="ARBA00023167"/>
    </source>
</evidence>
<dbReference type="STRING" id="1392998.ANME2D_01650"/>
<dbReference type="AlphaFoldDB" id="A0A284VJD5"/>
<feature type="domain" description="CBS" evidence="5">
    <location>
        <begin position="14"/>
        <end position="70"/>
    </location>
</feature>
<evidence type="ECO:0000313" key="7">
    <source>
        <dbReference type="Proteomes" id="UP000218615"/>
    </source>
</evidence>
<dbReference type="GO" id="GO:0009086">
    <property type="term" value="P:methionine biosynthetic process"/>
    <property type="evidence" value="ECO:0007669"/>
    <property type="project" value="UniProtKB-KW"/>
</dbReference>
<gene>
    <name evidence="6" type="ORF">MNV_1180023</name>
</gene>
<keyword evidence="2 4" id="KW-0129">CBS domain</keyword>
<dbReference type="PROSITE" id="PS51371">
    <property type="entry name" value="CBS"/>
    <property type="match status" value="4"/>
</dbReference>
<feature type="domain" description="CBS" evidence="5">
    <location>
        <begin position="134"/>
        <end position="191"/>
    </location>
</feature>
<proteinExistence type="predicted"/>
<dbReference type="SMART" id="SM00116">
    <property type="entry name" value="CBS"/>
    <property type="match status" value="4"/>
</dbReference>
<evidence type="ECO:0000256" key="2">
    <source>
        <dbReference type="ARBA" id="ARBA00023122"/>
    </source>
</evidence>
<dbReference type="CDD" id="cd04614">
    <property type="entry name" value="CBS_pair_arch2_repeat2"/>
    <property type="match status" value="1"/>
</dbReference>
<dbReference type="InterPro" id="IPR000644">
    <property type="entry name" value="CBS_dom"/>
</dbReference>
<protein>
    <recommendedName>
        <fullName evidence="5">CBS domain-containing protein</fullName>
    </recommendedName>
</protein>
<dbReference type="PANTHER" id="PTHR43080:SF29">
    <property type="entry name" value="OS02G0818000 PROTEIN"/>
    <property type="match status" value="1"/>
</dbReference>
<keyword evidence="3" id="KW-0486">Methionine biosynthesis</keyword>
<dbReference type="InterPro" id="IPR051257">
    <property type="entry name" value="Diverse_CBS-Domain"/>
</dbReference>
<feature type="domain" description="CBS" evidence="5">
    <location>
        <begin position="72"/>
        <end position="128"/>
    </location>
</feature>
<organism evidence="6 7">
    <name type="scientific">Candidatus Methanoperedens nitratireducens</name>
    <dbReference type="NCBI Taxonomy" id="1392998"/>
    <lineage>
        <taxon>Archaea</taxon>
        <taxon>Methanobacteriati</taxon>
        <taxon>Methanobacteriota</taxon>
        <taxon>Stenosarchaea group</taxon>
        <taxon>Methanomicrobia</taxon>
        <taxon>Methanosarcinales</taxon>
        <taxon>ANME-2 cluster</taxon>
        <taxon>Candidatus Methanoperedentaceae</taxon>
        <taxon>Candidatus Methanoperedens</taxon>
    </lineage>
</organism>
<evidence type="ECO:0000313" key="6">
    <source>
        <dbReference type="EMBL" id="SNQ59405.1"/>
    </source>
</evidence>
<dbReference type="SUPFAM" id="SSF54631">
    <property type="entry name" value="CBS-domain pair"/>
    <property type="match status" value="2"/>
</dbReference>
<keyword evidence="7" id="KW-1185">Reference proteome</keyword>
<evidence type="ECO:0000256" key="1">
    <source>
        <dbReference type="ARBA" id="ARBA00022605"/>
    </source>
</evidence>
<dbReference type="Gene3D" id="3.10.580.10">
    <property type="entry name" value="CBS-domain"/>
    <property type="match status" value="3"/>
</dbReference>
<accession>A0A284VJD5</accession>
<evidence type="ECO:0000259" key="5">
    <source>
        <dbReference type="PROSITE" id="PS51371"/>
    </source>
</evidence>
<feature type="domain" description="CBS" evidence="5">
    <location>
        <begin position="232"/>
        <end position="286"/>
    </location>
</feature>
<dbReference type="Proteomes" id="UP000218615">
    <property type="component" value="Unassembled WGS sequence"/>
</dbReference>
<dbReference type="RefSeq" id="WP_096203789.1">
    <property type="nucleotide sequence ID" value="NZ_FZMP01000022.1"/>
</dbReference>
<keyword evidence="1" id="KW-0028">Amino-acid biosynthesis</keyword>
<name>A0A284VJD5_9EURY</name>
<evidence type="ECO:0000256" key="4">
    <source>
        <dbReference type="PROSITE-ProRule" id="PRU00703"/>
    </source>
</evidence>
<reference evidence="7" key="1">
    <citation type="submission" date="2017-06" db="EMBL/GenBank/DDBJ databases">
        <authorList>
            <person name="Cremers G."/>
        </authorList>
    </citation>
    <scope>NUCLEOTIDE SEQUENCE [LARGE SCALE GENOMIC DNA]</scope>
</reference>
<dbReference type="OrthoDB" id="85195at2157"/>
<dbReference type="Pfam" id="PF00571">
    <property type="entry name" value="CBS"/>
    <property type="match status" value="4"/>
</dbReference>
<dbReference type="PANTHER" id="PTHR43080">
    <property type="entry name" value="CBS DOMAIN-CONTAINING PROTEIN CBSX3, MITOCHONDRIAL"/>
    <property type="match status" value="1"/>
</dbReference>
<sequence>MADTPESITVDEVMIREVASAALPGSRDEVLQILKTKHISGVPIVKDGELAGIVTRTDLLKHPEEEQIAMLMTRNPVTISPDKSIVDAARVILEKKIRRLPVVEDHSLMGIITIADIVGAIARLNITSPISGYIGNNVVSVWSDTPIVVVGAIMDLADVKAVPILDSNLDLLGVVSDKDLISASAIEDRTEMSSMSAGSDDDAWTWESLRDTMSLYYSVSKIKLPNSPVKEILKHKGEPETAVLSSQVSDCARKMKRNRMDQLPVISSERKLLGLLRDKDLLRAIT</sequence>
<dbReference type="InterPro" id="IPR046342">
    <property type="entry name" value="CBS_dom_sf"/>
</dbReference>
<dbReference type="EMBL" id="FZMP01000022">
    <property type="protein sequence ID" value="SNQ59405.1"/>
    <property type="molecule type" value="Genomic_DNA"/>
</dbReference>